<dbReference type="PROSITE" id="PS51012">
    <property type="entry name" value="ABC_TM2"/>
    <property type="match status" value="1"/>
</dbReference>
<dbReference type="InterPro" id="IPR047817">
    <property type="entry name" value="ABC2_TM_bact-type"/>
</dbReference>
<dbReference type="GO" id="GO:0005886">
    <property type="term" value="C:plasma membrane"/>
    <property type="evidence" value="ECO:0007669"/>
    <property type="project" value="UniProtKB-SubCell"/>
</dbReference>
<dbReference type="GO" id="GO:0140359">
    <property type="term" value="F:ABC-type transporter activity"/>
    <property type="evidence" value="ECO:0007669"/>
    <property type="project" value="InterPro"/>
</dbReference>
<comment type="subcellular location">
    <subcellularLocation>
        <location evidence="9">Cell inner membrane</location>
        <topology evidence="9">Multi-pass membrane protein</topology>
    </subcellularLocation>
    <subcellularLocation>
        <location evidence="1">Cell membrane</location>
        <topology evidence="1">Multi-pass membrane protein</topology>
    </subcellularLocation>
</comment>
<evidence type="ECO:0000259" key="10">
    <source>
        <dbReference type="PROSITE" id="PS51012"/>
    </source>
</evidence>
<dbReference type="GeneID" id="301101593"/>
<dbReference type="PANTHER" id="PTHR30413:SF10">
    <property type="entry name" value="CAPSULE POLYSACCHARIDE EXPORT INNER-MEMBRANE PROTEIN CTRC"/>
    <property type="match status" value="1"/>
</dbReference>
<feature type="transmembrane region" description="Helical" evidence="9">
    <location>
        <begin position="175"/>
        <end position="196"/>
    </location>
</feature>
<keyword evidence="8 9" id="KW-0472">Membrane</keyword>
<dbReference type="EMBL" id="JAALDK010000001">
    <property type="protein sequence ID" value="NUY00920.1"/>
    <property type="molecule type" value="Genomic_DNA"/>
</dbReference>
<feature type="transmembrane region" description="Helical" evidence="9">
    <location>
        <begin position="231"/>
        <end position="249"/>
    </location>
</feature>
<comment type="caution">
    <text evidence="9">Lacks conserved residue(s) required for the propagation of feature annotation.</text>
</comment>
<evidence type="ECO:0000256" key="1">
    <source>
        <dbReference type="ARBA" id="ARBA00004651"/>
    </source>
</evidence>
<gene>
    <name evidence="11" type="ORF">G5S42_14745</name>
</gene>
<proteinExistence type="inferred from homology"/>
<dbReference type="GO" id="GO:0015920">
    <property type="term" value="P:lipopolysaccharide transport"/>
    <property type="evidence" value="ECO:0007669"/>
    <property type="project" value="TreeGrafter"/>
</dbReference>
<dbReference type="Proteomes" id="UP000594380">
    <property type="component" value="Unassembled WGS sequence"/>
</dbReference>
<evidence type="ECO:0000256" key="2">
    <source>
        <dbReference type="ARBA" id="ARBA00007783"/>
    </source>
</evidence>
<reference evidence="11 12" key="1">
    <citation type="submission" date="2020-02" db="EMBL/GenBank/DDBJ databases">
        <title>Paraburkholderia simonii sp. nov. and Paraburkholderia youngii sp. nov. Brazilian and Mexican Mimosa-associated rhizobia.</title>
        <authorList>
            <person name="Mavima L."/>
            <person name="Beukes C.W."/>
            <person name="Chan W.Y."/>
            <person name="Palmer M."/>
            <person name="De Meyer S.E."/>
            <person name="James E.K."/>
            <person name="Venter S.N."/>
            <person name="Steenkamp E.T."/>
        </authorList>
    </citation>
    <scope>NUCLEOTIDE SEQUENCE [LARGE SCALE GENOMIC DNA]</scope>
    <source>
        <strain evidence="11 12">JPY169</strain>
    </source>
</reference>
<keyword evidence="5 9" id="KW-0812">Transmembrane</keyword>
<name>A0A7Y6MZX4_9BURK</name>
<evidence type="ECO:0000313" key="11">
    <source>
        <dbReference type="EMBL" id="NUY00920.1"/>
    </source>
</evidence>
<evidence type="ECO:0000256" key="7">
    <source>
        <dbReference type="ARBA" id="ARBA00023047"/>
    </source>
</evidence>
<evidence type="ECO:0000313" key="12">
    <source>
        <dbReference type="Proteomes" id="UP000594380"/>
    </source>
</evidence>
<evidence type="ECO:0000256" key="3">
    <source>
        <dbReference type="ARBA" id="ARBA00022448"/>
    </source>
</evidence>
<keyword evidence="7" id="KW-0625">Polysaccharide transport</keyword>
<feature type="transmembrane region" description="Helical" evidence="9">
    <location>
        <begin position="30"/>
        <end position="51"/>
    </location>
</feature>
<evidence type="ECO:0000256" key="9">
    <source>
        <dbReference type="RuleBase" id="RU361157"/>
    </source>
</evidence>
<keyword evidence="6 9" id="KW-1133">Transmembrane helix</keyword>
<protein>
    <recommendedName>
        <fullName evidence="9">Transport permease protein</fullName>
    </recommendedName>
</protein>
<dbReference type="Pfam" id="PF01061">
    <property type="entry name" value="ABC2_membrane"/>
    <property type="match status" value="1"/>
</dbReference>
<feature type="transmembrane region" description="Helical" evidence="9">
    <location>
        <begin position="63"/>
        <end position="83"/>
    </location>
</feature>
<dbReference type="PANTHER" id="PTHR30413">
    <property type="entry name" value="INNER MEMBRANE TRANSPORT PERMEASE"/>
    <property type="match status" value="1"/>
</dbReference>
<dbReference type="RefSeq" id="WP_176107375.1">
    <property type="nucleotide sequence ID" value="NZ_JAALDK010000001.1"/>
</dbReference>
<comment type="caution">
    <text evidence="11">The sequence shown here is derived from an EMBL/GenBank/DDBJ whole genome shotgun (WGS) entry which is preliminary data.</text>
</comment>
<dbReference type="GO" id="GO:0015774">
    <property type="term" value="P:polysaccharide transport"/>
    <property type="evidence" value="ECO:0007669"/>
    <property type="project" value="UniProtKB-KW"/>
</dbReference>
<accession>A0A7Y6MZX4</accession>
<sequence>MHTLRTSLAHVLLLSRQDLIDRHRENTLGAAWLLIQPLTFVVLFSTVFSQFMRTRIGADADPYLYTVYLIGGLLTWNLFANLLNRLTPVYSSNAHLIRKISVDLWLMPLHIVLAEWAVYAITMAFFAMFLLVIGHPIGMQWLMLPVVALLLSAFAYGIGIVLGTLDVFIPDVKNVLNVVLQFGFWLTPVVYLASILPPWAAKGLHFSPIFWAIDSVHAIIVWHQYPQPKELLALFGAAVLSLLAGRLLLTRLQSELRDTL</sequence>
<keyword evidence="3 9" id="KW-0813">Transport</keyword>
<evidence type="ECO:0000256" key="8">
    <source>
        <dbReference type="ARBA" id="ARBA00023136"/>
    </source>
</evidence>
<feature type="domain" description="ABC transmembrane type-2" evidence="10">
    <location>
        <begin position="28"/>
        <end position="252"/>
    </location>
</feature>
<organism evidence="11 12">
    <name type="scientific">Paraburkholderia youngii</name>
    <dbReference type="NCBI Taxonomy" id="2782701"/>
    <lineage>
        <taxon>Bacteria</taxon>
        <taxon>Pseudomonadati</taxon>
        <taxon>Pseudomonadota</taxon>
        <taxon>Betaproteobacteria</taxon>
        <taxon>Burkholderiales</taxon>
        <taxon>Burkholderiaceae</taxon>
        <taxon>Paraburkholderia</taxon>
    </lineage>
</organism>
<feature type="transmembrane region" description="Helical" evidence="9">
    <location>
        <begin position="141"/>
        <end position="163"/>
    </location>
</feature>
<dbReference type="InterPro" id="IPR013525">
    <property type="entry name" value="ABC2_TM"/>
</dbReference>
<keyword evidence="4 9" id="KW-1003">Cell membrane</keyword>
<evidence type="ECO:0000256" key="4">
    <source>
        <dbReference type="ARBA" id="ARBA00022475"/>
    </source>
</evidence>
<evidence type="ECO:0000256" key="5">
    <source>
        <dbReference type="ARBA" id="ARBA00022692"/>
    </source>
</evidence>
<dbReference type="AlphaFoldDB" id="A0A7Y6MZX4"/>
<comment type="similarity">
    <text evidence="2 9">Belongs to the ABC-2 integral membrane protein family.</text>
</comment>
<keyword evidence="7" id="KW-0762">Sugar transport</keyword>
<evidence type="ECO:0000256" key="6">
    <source>
        <dbReference type="ARBA" id="ARBA00022989"/>
    </source>
</evidence>